<organism evidence="2 3">
    <name type="scientific">Turnera subulata</name>
    <dbReference type="NCBI Taxonomy" id="218843"/>
    <lineage>
        <taxon>Eukaryota</taxon>
        <taxon>Viridiplantae</taxon>
        <taxon>Streptophyta</taxon>
        <taxon>Embryophyta</taxon>
        <taxon>Tracheophyta</taxon>
        <taxon>Spermatophyta</taxon>
        <taxon>Magnoliopsida</taxon>
        <taxon>eudicotyledons</taxon>
        <taxon>Gunneridae</taxon>
        <taxon>Pentapetalae</taxon>
        <taxon>rosids</taxon>
        <taxon>fabids</taxon>
        <taxon>Malpighiales</taxon>
        <taxon>Passifloraceae</taxon>
        <taxon>Turnera</taxon>
    </lineage>
</organism>
<reference evidence="2" key="1">
    <citation type="submission" date="2022-02" db="EMBL/GenBank/DDBJ databases">
        <authorList>
            <person name="Henning P.M."/>
            <person name="McCubbin A.G."/>
            <person name="Shore J.S."/>
        </authorList>
    </citation>
    <scope>NUCLEOTIDE SEQUENCE</scope>
    <source>
        <strain evidence="2">F60SS</strain>
        <tissue evidence="2">Leaves</tissue>
    </source>
</reference>
<gene>
    <name evidence="2" type="ORF">Tsubulata_033117</name>
</gene>
<feature type="region of interest" description="Disordered" evidence="1">
    <location>
        <begin position="1"/>
        <end position="24"/>
    </location>
</feature>
<dbReference type="EMBL" id="JAKUCV010006097">
    <property type="protein sequence ID" value="KAJ4828723.1"/>
    <property type="molecule type" value="Genomic_DNA"/>
</dbReference>
<dbReference type="Proteomes" id="UP001141552">
    <property type="component" value="Unassembled WGS sequence"/>
</dbReference>
<accession>A0A9Q0FBY4</accession>
<reference evidence="2" key="2">
    <citation type="journal article" date="2023" name="Plants (Basel)">
        <title>Annotation of the Turnera subulata (Passifloraceae) Draft Genome Reveals the S-Locus Evolved after the Divergence of Turneroideae from Passifloroideae in a Stepwise Manner.</title>
        <authorList>
            <person name="Henning P.M."/>
            <person name="Roalson E.H."/>
            <person name="Mir W."/>
            <person name="McCubbin A.G."/>
            <person name="Shore J.S."/>
        </authorList>
    </citation>
    <scope>NUCLEOTIDE SEQUENCE</scope>
    <source>
        <strain evidence="2">F60SS</strain>
    </source>
</reference>
<proteinExistence type="predicted"/>
<evidence type="ECO:0000256" key="1">
    <source>
        <dbReference type="SAM" id="MobiDB-lite"/>
    </source>
</evidence>
<keyword evidence="3" id="KW-1185">Reference proteome</keyword>
<evidence type="ECO:0000313" key="3">
    <source>
        <dbReference type="Proteomes" id="UP001141552"/>
    </source>
</evidence>
<name>A0A9Q0FBY4_9ROSI</name>
<sequence length="74" mass="8518">MGTTSLSLRRPPCLMSSSSSHKRRVPKVEWRNVAVHLLATSDRVNGLELEEFLRILIKHASYFHEDVRLQKVCS</sequence>
<protein>
    <submittedName>
        <fullName evidence="2">Uncharacterized protein</fullName>
    </submittedName>
</protein>
<evidence type="ECO:0000313" key="2">
    <source>
        <dbReference type="EMBL" id="KAJ4828723.1"/>
    </source>
</evidence>
<dbReference type="AlphaFoldDB" id="A0A9Q0FBY4"/>
<comment type="caution">
    <text evidence="2">The sequence shown here is derived from an EMBL/GenBank/DDBJ whole genome shotgun (WGS) entry which is preliminary data.</text>
</comment>